<gene>
    <name evidence="2" type="ORF">HYPSUDRAFT_959536</name>
</gene>
<keyword evidence="3" id="KW-1185">Reference proteome</keyword>
<evidence type="ECO:0000256" key="1">
    <source>
        <dbReference type="SAM" id="MobiDB-lite"/>
    </source>
</evidence>
<evidence type="ECO:0000313" key="3">
    <source>
        <dbReference type="Proteomes" id="UP000054270"/>
    </source>
</evidence>
<feature type="region of interest" description="Disordered" evidence="1">
    <location>
        <begin position="105"/>
        <end position="132"/>
    </location>
</feature>
<feature type="compositionally biased region" description="Basic and acidic residues" evidence="1">
    <location>
        <begin position="105"/>
        <end position="121"/>
    </location>
</feature>
<dbReference type="AlphaFoldDB" id="A0A0D2NHL0"/>
<name>A0A0D2NHL0_HYPSF</name>
<dbReference type="EMBL" id="KN817589">
    <property type="protein sequence ID" value="KJA18449.1"/>
    <property type="molecule type" value="Genomic_DNA"/>
</dbReference>
<reference evidence="3" key="1">
    <citation type="submission" date="2014-04" db="EMBL/GenBank/DDBJ databases">
        <title>Evolutionary Origins and Diversification of the Mycorrhizal Mutualists.</title>
        <authorList>
            <consortium name="DOE Joint Genome Institute"/>
            <consortium name="Mycorrhizal Genomics Consortium"/>
            <person name="Kohler A."/>
            <person name="Kuo A."/>
            <person name="Nagy L.G."/>
            <person name="Floudas D."/>
            <person name="Copeland A."/>
            <person name="Barry K.W."/>
            <person name="Cichocki N."/>
            <person name="Veneault-Fourrey C."/>
            <person name="LaButti K."/>
            <person name="Lindquist E.A."/>
            <person name="Lipzen A."/>
            <person name="Lundell T."/>
            <person name="Morin E."/>
            <person name="Murat C."/>
            <person name="Riley R."/>
            <person name="Ohm R."/>
            <person name="Sun H."/>
            <person name="Tunlid A."/>
            <person name="Henrissat B."/>
            <person name="Grigoriev I.V."/>
            <person name="Hibbett D.S."/>
            <person name="Martin F."/>
        </authorList>
    </citation>
    <scope>NUCLEOTIDE SEQUENCE [LARGE SCALE GENOMIC DNA]</scope>
    <source>
        <strain evidence="3">FD-334 SS-4</strain>
    </source>
</reference>
<dbReference type="Proteomes" id="UP000054270">
    <property type="component" value="Unassembled WGS sequence"/>
</dbReference>
<sequence length="132" mass="15016">MSSVTFNLRLVASNSSEADSTNTKSELTSVPSHISSSEEALLLLKKLHDKERHWHKIIAHLDSKIKEALLQKQLADEELFETEMEVGRLFYIMGKCGIEIPDSKDWKTSVSEPRHSKDRVSSRRNPVTIILD</sequence>
<protein>
    <submittedName>
        <fullName evidence="2">Uncharacterized protein</fullName>
    </submittedName>
</protein>
<evidence type="ECO:0000313" key="2">
    <source>
        <dbReference type="EMBL" id="KJA18449.1"/>
    </source>
</evidence>
<proteinExistence type="predicted"/>
<accession>A0A0D2NHL0</accession>
<organism evidence="2 3">
    <name type="scientific">Hypholoma sublateritium (strain FD-334 SS-4)</name>
    <dbReference type="NCBI Taxonomy" id="945553"/>
    <lineage>
        <taxon>Eukaryota</taxon>
        <taxon>Fungi</taxon>
        <taxon>Dikarya</taxon>
        <taxon>Basidiomycota</taxon>
        <taxon>Agaricomycotina</taxon>
        <taxon>Agaricomycetes</taxon>
        <taxon>Agaricomycetidae</taxon>
        <taxon>Agaricales</taxon>
        <taxon>Agaricineae</taxon>
        <taxon>Strophariaceae</taxon>
        <taxon>Hypholoma</taxon>
    </lineage>
</organism>